<dbReference type="InterPro" id="IPR053137">
    <property type="entry name" value="NLR-like"/>
</dbReference>
<dbReference type="PRINTS" id="PR00364">
    <property type="entry name" value="DISEASERSIST"/>
</dbReference>
<evidence type="ECO:0000256" key="1">
    <source>
        <dbReference type="SAM" id="MobiDB-lite"/>
    </source>
</evidence>
<sequence length="734" mass="80134">MTDNVANESSAPVGGHLVQIGGNQGGVHVHAPPPPAEPGDAALDPPRLRAPVRGRASLLDELTAALDHPDGHTHVLHGLGGCGKTTVAQALAERAAERAIRVFWVRPEDITTAMLWVAVELGAPQAEAARLAGAPKRAPGWVWRWLEASDKPWLLVFDNADHPTRLGEGGRPGDADGWVRASTAGMTLVTTRVGRPEVWEPARMHPVASLEPEQAVRVLRDSADPDSRSEPAALPEAAWRLARRLGGVPLALHLVGRLVREYPLVVPGYADALELVRGSVAEVDHLAEPIVDTENRPERAQRLVLNRVWELSLKLFNGEMPHARPLLAVLSFLGPDGMRVPTRRLDPEVLSGSVVDVGPNPLTLAVLNRAVTSLVAHGLADLRTVNGEPTLGVHPLVAEVTRTNLGENAAGVLDTVTALLDSGHAADPVLEETAYRAVLEGRERTLGADHPDTLWVRHCLAWLAARAGELDKAEGLWSELLPHQERVLGAEHRQTLRTRHQLAELAGRQGALEKAEHAWRSQLPIQTRVLGPDHRDTLWTKHDLAWISLQRKDWIAAQTGFHEVYEARKRLFGSNDPETLKAWLGRAAAIEGQGDLGIANAEYKDLVTMQREALGSSHQATLATRRRIARISAKLGNLAEAETQYRSVLEAQEQRLGSQHQDTLRTRLALAILAGLRERASAEESLHALLRDQETSLGTEHRDTMRTRRALDWLTAPVRHSEPAFALLDTLSDN</sequence>
<dbReference type="PANTHER" id="PTHR46082">
    <property type="entry name" value="ATP/GTP-BINDING PROTEIN-RELATED"/>
    <property type="match status" value="1"/>
</dbReference>
<dbReference type="Gene3D" id="1.25.40.10">
    <property type="entry name" value="Tetratricopeptide repeat domain"/>
    <property type="match status" value="2"/>
</dbReference>
<dbReference type="Gene3D" id="3.40.50.300">
    <property type="entry name" value="P-loop containing nucleotide triphosphate hydrolases"/>
    <property type="match status" value="1"/>
</dbReference>
<dbReference type="InterPro" id="IPR027417">
    <property type="entry name" value="P-loop_NTPase"/>
</dbReference>
<protein>
    <submittedName>
        <fullName evidence="2">Tetratricopeptide repeat protein</fullName>
    </submittedName>
</protein>
<dbReference type="SUPFAM" id="SSF52540">
    <property type="entry name" value="P-loop containing nucleoside triphosphate hydrolases"/>
    <property type="match status" value="1"/>
</dbReference>
<dbReference type="OrthoDB" id="127785at2"/>
<gene>
    <name evidence="2" type="ORF">EFW17_09720</name>
</gene>
<feature type="compositionally biased region" description="Polar residues" evidence="1">
    <location>
        <begin position="1"/>
        <end position="10"/>
    </location>
</feature>
<accession>A0A3N0EBX6</accession>
<evidence type="ECO:0000313" key="2">
    <source>
        <dbReference type="EMBL" id="RNL85333.1"/>
    </source>
</evidence>
<proteinExistence type="predicted"/>
<evidence type="ECO:0000313" key="3">
    <source>
        <dbReference type="Proteomes" id="UP000269198"/>
    </source>
</evidence>
<dbReference type="AlphaFoldDB" id="A0A3N0EBX6"/>
<dbReference type="EMBL" id="RJMB01000007">
    <property type="protein sequence ID" value="RNL85333.1"/>
    <property type="molecule type" value="Genomic_DNA"/>
</dbReference>
<name>A0A3N0EBX6_9ACTN</name>
<dbReference type="Pfam" id="PF13374">
    <property type="entry name" value="TPR_10"/>
    <property type="match status" value="4"/>
</dbReference>
<comment type="caution">
    <text evidence="2">The sequence shown here is derived from an EMBL/GenBank/DDBJ whole genome shotgun (WGS) entry which is preliminary data.</text>
</comment>
<dbReference type="Proteomes" id="UP000269198">
    <property type="component" value="Unassembled WGS sequence"/>
</dbReference>
<keyword evidence="3" id="KW-1185">Reference proteome</keyword>
<dbReference type="InterPro" id="IPR011990">
    <property type="entry name" value="TPR-like_helical_dom_sf"/>
</dbReference>
<dbReference type="SUPFAM" id="SSF48452">
    <property type="entry name" value="TPR-like"/>
    <property type="match status" value="2"/>
</dbReference>
<dbReference type="PANTHER" id="PTHR46082:SF6">
    <property type="entry name" value="AAA+ ATPASE DOMAIN-CONTAINING PROTEIN-RELATED"/>
    <property type="match status" value="1"/>
</dbReference>
<dbReference type="RefSeq" id="WP_123200989.1">
    <property type="nucleotide sequence ID" value="NZ_RJMB01000007.1"/>
</dbReference>
<organism evidence="2 3">
    <name type="scientific">Halostreptopolyspora alba</name>
    <dbReference type="NCBI Taxonomy" id="2487137"/>
    <lineage>
        <taxon>Bacteria</taxon>
        <taxon>Bacillati</taxon>
        <taxon>Actinomycetota</taxon>
        <taxon>Actinomycetes</taxon>
        <taxon>Streptosporangiales</taxon>
        <taxon>Nocardiopsidaceae</taxon>
        <taxon>Halostreptopolyspora</taxon>
    </lineage>
</organism>
<feature type="region of interest" description="Disordered" evidence="1">
    <location>
        <begin position="1"/>
        <end position="42"/>
    </location>
</feature>
<reference evidence="2 3" key="1">
    <citation type="submission" date="2018-11" db="EMBL/GenBank/DDBJ databases">
        <title>The genome draft of YIM 96095.</title>
        <authorList>
            <person name="Tang S.-K."/>
            <person name="Chunyu W.-X."/>
            <person name="Feng Y.-Z."/>
        </authorList>
    </citation>
    <scope>NUCLEOTIDE SEQUENCE [LARGE SCALE GENOMIC DNA]</scope>
    <source>
        <strain evidence="2 3">YIM 96095</strain>
    </source>
</reference>